<dbReference type="Proteomes" id="UP000095787">
    <property type="component" value="Unassembled WGS sequence"/>
</dbReference>
<evidence type="ECO:0000313" key="3">
    <source>
        <dbReference type="Proteomes" id="UP000095787"/>
    </source>
</evidence>
<dbReference type="Proteomes" id="UP000292665">
    <property type="component" value="Unassembled WGS sequence"/>
</dbReference>
<name>A0A174DYK7_9FIRM</name>
<proteinExistence type="predicted"/>
<gene>
    <name evidence="2" type="ORF">EAI93_13645</name>
    <name evidence="1" type="ORF">ERS852456_02178</name>
</gene>
<reference evidence="1 3" key="1">
    <citation type="submission" date="2015-09" db="EMBL/GenBank/DDBJ databases">
        <authorList>
            <consortium name="Pathogen Informatics"/>
        </authorList>
    </citation>
    <scope>NUCLEOTIDE SEQUENCE [LARGE SCALE GENOMIC DNA]</scope>
    <source>
        <strain evidence="1 3">2789STDY5834841</strain>
    </source>
</reference>
<dbReference type="EMBL" id="CYZO01000031">
    <property type="protein sequence ID" value="CUO30583.1"/>
    <property type="molecule type" value="Genomic_DNA"/>
</dbReference>
<dbReference type="NCBIfam" id="TIGR01909">
    <property type="entry name" value="C_GCAxxG_C_C"/>
    <property type="match status" value="1"/>
</dbReference>
<sequence length="147" mass="16494">MSMEINEMQEMNERAKKALEYHKKGYNCSQAVACSFCEEFGVDEETMFRIAEGFGFGMGMMDICGAVTGMFMVMGLDNSVGNPDNGKLTKADTYKKVKEYANRFKEKNGTYYCRELKSVVDGKQRVSCDQCILDAVALTESYLANRG</sequence>
<accession>A0A174DYK7</accession>
<evidence type="ECO:0000313" key="2">
    <source>
        <dbReference type="EMBL" id="RYS76135.1"/>
    </source>
</evidence>
<dbReference type="Pfam" id="PF09719">
    <property type="entry name" value="C_GCAxxG_C_C"/>
    <property type="match status" value="1"/>
</dbReference>
<evidence type="ECO:0000313" key="4">
    <source>
        <dbReference type="Proteomes" id="UP000292665"/>
    </source>
</evidence>
<evidence type="ECO:0000313" key="1">
    <source>
        <dbReference type="EMBL" id="CUO30583.1"/>
    </source>
</evidence>
<protein>
    <submittedName>
        <fullName evidence="1">C_GCAxxG_C_C family protein</fullName>
    </submittedName>
</protein>
<dbReference type="EMBL" id="RCYR01000053">
    <property type="protein sequence ID" value="RYS76135.1"/>
    <property type="molecule type" value="Genomic_DNA"/>
</dbReference>
<dbReference type="GeneID" id="97329895"/>
<reference evidence="2 4" key="2">
    <citation type="journal article" date="2019" name="Science, e1252229">
        <title>Invertible promoters mediate bacterial phase variation, antibiotic resistance, and host adaptation in the gut.</title>
        <authorList>
            <person name="Jiang X."/>
            <person name="Hall A.B."/>
            <person name="Arthur T.D."/>
            <person name="Plichta D.R."/>
            <person name="Covington C.T."/>
            <person name="Poyet M."/>
            <person name="Crothers J."/>
            <person name="Moses P.L."/>
            <person name="Tolonen A.C."/>
            <person name="Vlamakis H."/>
            <person name="Alm E.J."/>
            <person name="Xavier R.J."/>
        </authorList>
    </citation>
    <scope>NUCLEOTIDE SEQUENCE [LARGE SCALE GENOMIC DNA]</scope>
    <source>
        <strain evidence="4">aa_0143</strain>
        <strain evidence="2">Aa_0143</strain>
    </source>
</reference>
<dbReference type="InterPro" id="IPR010181">
    <property type="entry name" value="CGCAxxGCC_motif"/>
</dbReference>
<organism evidence="1 3">
    <name type="scientific">[Ruminococcus] torques</name>
    <dbReference type="NCBI Taxonomy" id="33039"/>
    <lineage>
        <taxon>Bacteria</taxon>
        <taxon>Bacillati</taxon>
        <taxon>Bacillota</taxon>
        <taxon>Clostridia</taxon>
        <taxon>Lachnospirales</taxon>
        <taxon>Lachnospiraceae</taxon>
        <taxon>Mediterraneibacter</taxon>
    </lineage>
</organism>
<dbReference type="AlphaFoldDB" id="A0A174DYK7"/>
<dbReference type="RefSeq" id="WP_004846103.1">
    <property type="nucleotide sequence ID" value="NZ_AP028249.1"/>
</dbReference>